<dbReference type="RefSeq" id="WP_055115117.1">
    <property type="nucleotide sequence ID" value="NZ_CXWA01000002.1"/>
</dbReference>
<reference evidence="5" key="1">
    <citation type="submission" date="2015-07" db="EMBL/GenBank/DDBJ databases">
        <authorList>
            <person name="Rodrigo-Torres Lidia"/>
            <person name="Arahal R.David."/>
        </authorList>
    </citation>
    <scope>NUCLEOTIDE SEQUENCE [LARGE SCALE GENOMIC DNA]</scope>
    <source>
        <strain evidence="5">CECT 5096</strain>
    </source>
</reference>
<feature type="domain" description="AMP-dependent synthetase/ligase" evidence="2">
    <location>
        <begin position="10"/>
        <end position="361"/>
    </location>
</feature>
<sequence>MNLARYCLTNADADPGKTALEVVGPGGAIRETWSYGQLTGTVLSVACGLRSAGLATGDRILLRIGHSSDFPLMYFGAIAGGFVPVPTSDQLTAAETAGILADSGASLVIHDREAVLPEDGTVPFLGPEGIRELKTFRAGEFADTGPDDPAYLIYTSGTSGVPKGVLHAQRTARARLPAHSGWLGLEADDRLLHAGAFNWSYTLTVGLIDPWIRGATSVIYQGPRDPSVWPDLLQTSRATLFAAVPSLYRRILKYSDISHTSFPALRHGLTAGEGLPAALYRDWKDRTGRELYEALGMSEISTYLSSGPGVPVKPGATGKPQPGRKVALLNDRGGALSPAGVDEPGLLCVHRDEPGLMLGYWNRPDETKAAFRGDWFLTGDRMREDADGYYWYDGRADDLMNAFGYRVAPEEVERVLTAHPDVHEVAVTELEVRPGVSLITAFVVPRDPAEFDEEALSVHTSRHLADYKRPKLYKILDQLPRTPSGKVRRKALARTVEDGA</sequence>
<dbReference type="PROSITE" id="PS00455">
    <property type="entry name" value="AMP_BINDING"/>
    <property type="match status" value="1"/>
</dbReference>
<dbReference type="InterPro" id="IPR045851">
    <property type="entry name" value="AMP-bd_C_sf"/>
</dbReference>
<dbReference type="OrthoDB" id="9803968at2"/>
<dbReference type="GeneID" id="97668663"/>
<dbReference type="InterPro" id="IPR020845">
    <property type="entry name" value="AMP-binding_CS"/>
</dbReference>
<dbReference type="Gene3D" id="3.30.300.30">
    <property type="match status" value="1"/>
</dbReference>
<dbReference type="SUPFAM" id="SSF56801">
    <property type="entry name" value="Acetyl-CoA synthetase-like"/>
    <property type="match status" value="1"/>
</dbReference>
<protein>
    <submittedName>
        <fullName evidence="4">4-hydroxybenzoate--CoA/benzoate--CoA ligase</fullName>
        <ecNumber evidence="4">6.2.1.25</ecNumber>
    </submittedName>
</protein>
<dbReference type="AlphaFoldDB" id="A0A0M6Z8M3"/>
<evidence type="ECO:0000259" key="2">
    <source>
        <dbReference type="Pfam" id="PF00501"/>
    </source>
</evidence>
<evidence type="ECO:0000259" key="3">
    <source>
        <dbReference type="Pfam" id="PF13193"/>
    </source>
</evidence>
<dbReference type="Pfam" id="PF13193">
    <property type="entry name" value="AMP-binding_C"/>
    <property type="match status" value="1"/>
</dbReference>
<proteinExistence type="predicted"/>
<evidence type="ECO:0000256" key="1">
    <source>
        <dbReference type="ARBA" id="ARBA00022598"/>
    </source>
</evidence>
<evidence type="ECO:0000313" key="5">
    <source>
        <dbReference type="Proteomes" id="UP000049983"/>
    </source>
</evidence>
<dbReference type="STRING" id="311410.LA5095_02381"/>
<dbReference type="InterPro" id="IPR000873">
    <property type="entry name" value="AMP-dep_synth/lig_dom"/>
</dbReference>
<dbReference type="EMBL" id="CXWC01000002">
    <property type="protein sequence ID" value="CTQ66819.1"/>
    <property type="molecule type" value="Genomic_DNA"/>
</dbReference>
<dbReference type="Pfam" id="PF00501">
    <property type="entry name" value="AMP-binding"/>
    <property type="match status" value="1"/>
</dbReference>
<keyword evidence="5" id="KW-1185">Reference proteome</keyword>
<dbReference type="GO" id="GO:0018858">
    <property type="term" value="F:benzoate-CoA ligase activity"/>
    <property type="evidence" value="ECO:0007669"/>
    <property type="project" value="UniProtKB-EC"/>
</dbReference>
<accession>A0A0M6Z8M3</accession>
<organism evidence="4 5">
    <name type="scientific">Roseibium album</name>
    <dbReference type="NCBI Taxonomy" id="311410"/>
    <lineage>
        <taxon>Bacteria</taxon>
        <taxon>Pseudomonadati</taxon>
        <taxon>Pseudomonadota</taxon>
        <taxon>Alphaproteobacteria</taxon>
        <taxon>Hyphomicrobiales</taxon>
        <taxon>Stappiaceae</taxon>
        <taxon>Roseibium</taxon>
    </lineage>
</organism>
<name>A0A0M6Z8M3_9HYPH</name>
<dbReference type="Gene3D" id="3.40.50.12780">
    <property type="entry name" value="N-terminal domain of ligase-like"/>
    <property type="match status" value="1"/>
</dbReference>
<feature type="domain" description="AMP-binding enzyme C-terminal" evidence="3">
    <location>
        <begin position="411"/>
        <end position="486"/>
    </location>
</feature>
<dbReference type="InterPro" id="IPR042099">
    <property type="entry name" value="ANL_N_sf"/>
</dbReference>
<dbReference type="Proteomes" id="UP000049983">
    <property type="component" value="Unassembled WGS sequence"/>
</dbReference>
<dbReference type="PANTHER" id="PTHR43352:SF1">
    <property type="entry name" value="ANTHRANILATE--COA LIGASE"/>
    <property type="match status" value="1"/>
</dbReference>
<dbReference type="GO" id="GO:0044550">
    <property type="term" value="P:secondary metabolite biosynthetic process"/>
    <property type="evidence" value="ECO:0007669"/>
    <property type="project" value="TreeGrafter"/>
</dbReference>
<dbReference type="EC" id="6.2.1.25" evidence="4"/>
<keyword evidence="1 4" id="KW-0436">Ligase</keyword>
<evidence type="ECO:0000313" key="4">
    <source>
        <dbReference type="EMBL" id="CTQ66819.1"/>
    </source>
</evidence>
<gene>
    <name evidence="4" type="primary">hbaA</name>
    <name evidence="4" type="ORF">LA5096_01237</name>
</gene>
<dbReference type="InterPro" id="IPR025110">
    <property type="entry name" value="AMP-bd_C"/>
</dbReference>
<dbReference type="PANTHER" id="PTHR43352">
    <property type="entry name" value="ACETYL-COA SYNTHETASE"/>
    <property type="match status" value="1"/>
</dbReference>